<reference evidence="2" key="1">
    <citation type="submission" date="2011-08" db="EMBL/GenBank/DDBJ databases">
        <authorList>
            <person name="Rombauts S."/>
        </authorList>
    </citation>
    <scope>NUCLEOTIDE SEQUENCE</scope>
    <source>
        <strain evidence="2">London</strain>
    </source>
</reference>
<evidence type="ECO:0000313" key="1">
    <source>
        <dbReference type="EnsemblMetazoa" id="tetur18g00600.1"/>
    </source>
</evidence>
<reference evidence="1" key="2">
    <citation type="submission" date="2015-06" db="UniProtKB">
        <authorList>
            <consortium name="EnsemblMetazoa"/>
        </authorList>
    </citation>
    <scope>IDENTIFICATION</scope>
</reference>
<organism evidence="1 2">
    <name type="scientific">Tetranychus urticae</name>
    <name type="common">Two-spotted spider mite</name>
    <dbReference type="NCBI Taxonomy" id="32264"/>
    <lineage>
        <taxon>Eukaryota</taxon>
        <taxon>Metazoa</taxon>
        <taxon>Ecdysozoa</taxon>
        <taxon>Arthropoda</taxon>
        <taxon>Chelicerata</taxon>
        <taxon>Arachnida</taxon>
        <taxon>Acari</taxon>
        <taxon>Acariformes</taxon>
        <taxon>Trombidiformes</taxon>
        <taxon>Prostigmata</taxon>
        <taxon>Eleutherengona</taxon>
        <taxon>Raphignathae</taxon>
        <taxon>Tetranychoidea</taxon>
        <taxon>Tetranychidae</taxon>
        <taxon>Tetranychus</taxon>
    </lineage>
</organism>
<keyword evidence="2" id="KW-1185">Reference proteome</keyword>
<dbReference type="Gene3D" id="1.25.40.10">
    <property type="entry name" value="Tetratricopeptide repeat domain"/>
    <property type="match status" value="1"/>
</dbReference>
<dbReference type="KEGG" id="tut:107366393"/>
<dbReference type="PANTHER" id="PTHR16797:SF4">
    <property type="entry name" value="40-KDA HUNTINGTIN-ASSOCIATED PROTEIN"/>
    <property type="match status" value="1"/>
</dbReference>
<protein>
    <submittedName>
        <fullName evidence="1">Uncharacterized protein</fullName>
    </submittedName>
</protein>
<proteinExistence type="predicted"/>
<dbReference type="Proteomes" id="UP000015104">
    <property type="component" value="Unassembled WGS sequence"/>
</dbReference>
<name>T1KQN8_TETUR</name>
<dbReference type="AlphaFoldDB" id="T1KQN8"/>
<dbReference type="OMA" id="REAANCY"/>
<dbReference type="SUPFAM" id="SSF48452">
    <property type="entry name" value="TPR-like"/>
    <property type="match status" value="1"/>
</dbReference>
<dbReference type="HOGENOM" id="CLU_1031819_0_0_1"/>
<accession>T1KQN8</accession>
<dbReference type="OrthoDB" id="10249246at2759"/>
<sequence length="270" mass="31457">MVPTYWWTTMTDFTQFKAINSKLKKRFLLRKPNFSEASQQFSDLSQDFKEFKLFAGYCSLASARCEHSLGNVNMELQALLQAARHFAEGKEINAAISAYRHALLISAEANLPYIYIELARLYEKHRRFNEAAIVYEEASMFRDAANCFMDAHLYDKALSCFNKLDKQKLKVNDEISIFLLKLFLYDVRRLSLEFPVVNCTCEDDDIISLNILLESLFYYETEQREGVEIKNNIISKLNPFLDGRQKELLLALADPRETDELSYGMENWKI</sequence>
<dbReference type="GO" id="GO:0099518">
    <property type="term" value="P:vesicle cytoskeletal trafficking"/>
    <property type="evidence" value="ECO:0007669"/>
    <property type="project" value="TreeGrafter"/>
</dbReference>
<dbReference type="EnsemblMetazoa" id="tetur18g00600.1">
    <property type="protein sequence ID" value="tetur18g00600.1"/>
    <property type="gene ID" value="tetur18g00600"/>
</dbReference>
<dbReference type="InterPro" id="IPR011990">
    <property type="entry name" value="TPR-like_helical_dom_sf"/>
</dbReference>
<dbReference type="PANTHER" id="PTHR16797">
    <property type="entry name" value="FACTOR VIII-ASSOCIATED GENE 1"/>
    <property type="match status" value="1"/>
</dbReference>
<dbReference type="InterPro" id="IPR039494">
    <property type="entry name" value="F8A"/>
</dbReference>
<gene>
    <name evidence="1" type="primary">107366393</name>
</gene>
<dbReference type="GO" id="GO:0005769">
    <property type="term" value="C:early endosome"/>
    <property type="evidence" value="ECO:0007669"/>
    <property type="project" value="TreeGrafter"/>
</dbReference>
<evidence type="ECO:0000313" key="2">
    <source>
        <dbReference type="Proteomes" id="UP000015104"/>
    </source>
</evidence>
<dbReference type="EMBL" id="CAEY01000378">
    <property type="status" value="NOT_ANNOTATED_CDS"/>
    <property type="molecule type" value="Genomic_DNA"/>
</dbReference>